<evidence type="ECO:0000313" key="3">
    <source>
        <dbReference type="Proteomes" id="UP000834106"/>
    </source>
</evidence>
<evidence type="ECO:0000256" key="1">
    <source>
        <dbReference type="SAM" id="MobiDB-lite"/>
    </source>
</evidence>
<gene>
    <name evidence="2" type="ORF">FPE_LOCUS21696</name>
</gene>
<proteinExistence type="predicted"/>
<protein>
    <submittedName>
        <fullName evidence="2">Uncharacterized protein</fullName>
    </submittedName>
</protein>
<organism evidence="2 3">
    <name type="scientific">Fraxinus pennsylvanica</name>
    <dbReference type="NCBI Taxonomy" id="56036"/>
    <lineage>
        <taxon>Eukaryota</taxon>
        <taxon>Viridiplantae</taxon>
        <taxon>Streptophyta</taxon>
        <taxon>Embryophyta</taxon>
        <taxon>Tracheophyta</taxon>
        <taxon>Spermatophyta</taxon>
        <taxon>Magnoliopsida</taxon>
        <taxon>eudicotyledons</taxon>
        <taxon>Gunneridae</taxon>
        <taxon>Pentapetalae</taxon>
        <taxon>asterids</taxon>
        <taxon>lamiids</taxon>
        <taxon>Lamiales</taxon>
        <taxon>Oleaceae</taxon>
        <taxon>Oleeae</taxon>
        <taxon>Fraxinus</taxon>
    </lineage>
</organism>
<name>A0AAD2E499_9LAMI</name>
<evidence type="ECO:0000313" key="2">
    <source>
        <dbReference type="EMBL" id="CAI9774266.1"/>
    </source>
</evidence>
<dbReference type="Proteomes" id="UP000834106">
    <property type="component" value="Chromosome 13"/>
</dbReference>
<dbReference type="AlphaFoldDB" id="A0AAD2E499"/>
<feature type="compositionally biased region" description="Basic and acidic residues" evidence="1">
    <location>
        <begin position="155"/>
        <end position="165"/>
    </location>
</feature>
<feature type="compositionally biased region" description="Basic and acidic residues" evidence="1">
    <location>
        <begin position="173"/>
        <end position="191"/>
    </location>
</feature>
<feature type="region of interest" description="Disordered" evidence="1">
    <location>
        <begin position="117"/>
        <end position="218"/>
    </location>
</feature>
<sequence length="218" mass="24134">MVMKLMQLLGMRNHKIPSRNRAGCLRAKIVVLTVELKYKVGNINSQLPTGDWFLCRCSNAEGGIFASGDWIRIYLNSTNLNRIVGFLIAVVNLSGFGRNPPDNSKNSVDSEGAAAETIGLEGQKDKDLHAEKQKVEKYDPVTGEISSQNDENDDENKNSATEEQKLVVSPSNEHADKSSDTGEEHPERMINQEEAETGPMIESSKPRFARSSDTILRN</sequence>
<feature type="compositionally biased region" description="Basic and acidic residues" evidence="1">
    <location>
        <begin position="122"/>
        <end position="139"/>
    </location>
</feature>
<dbReference type="EMBL" id="OU503048">
    <property type="protein sequence ID" value="CAI9774266.1"/>
    <property type="molecule type" value="Genomic_DNA"/>
</dbReference>
<accession>A0AAD2E499</accession>
<keyword evidence="3" id="KW-1185">Reference proteome</keyword>
<reference evidence="2" key="1">
    <citation type="submission" date="2023-05" db="EMBL/GenBank/DDBJ databases">
        <authorList>
            <person name="Huff M."/>
        </authorList>
    </citation>
    <scope>NUCLEOTIDE SEQUENCE</scope>
</reference>